<feature type="compositionally biased region" description="Basic and acidic residues" evidence="8">
    <location>
        <begin position="385"/>
        <end position="409"/>
    </location>
</feature>
<dbReference type="PANTHER" id="PTHR15414:SF0">
    <property type="entry name" value="ENDOPLASMIC RETICULUM LECTIN 1"/>
    <property type="match status" value="1"/>
</dbReference>
<keyword evidence="5" id="KW-0430">Lectin</keyword>
<sequence length="675" mass="75085">MNSIKLFETVLVSVVLLNLIQVFKLSLSLSSHSPLDLLAYPKYSVNLADWNDAINNKTATDLLNHHQAESDDNSVELFDSKSDPSSDSQDQDNLRYKLMRSSSGRAFLCQLPPISSSSKKQQSSSSQSHPLVGSRQAQVNDLDRSKEKERIQKEGLKNGLKLISALKDKCIYTRLGWFTYSFCYGKGEIRQFHAVMTPGHNHPHEDPNQDVYILGFHLDHPQNPHHQAKLDGTLPTSTALAAEGELTSLGRSRFSSGNNQVMGITDVLRDEAVSRSDSIEEDDEFGQKKYLVQRWEGGTICDMTGKPRAVEVQFHCSTIATDHIALLRETSICEYLLVIHTPRLCSEPLFLAGGGRRTIDAGEMVNKIGCRPILTDEELEKWKTTEQVRQRKKEEQEIQKQKTIEEESTPKPTETGPTDEVVSGHDQADSIKNSQTDISKPDEQSQDDIQDSTVGNPEAHEELPNQKPDQTVLGTSGQDESTQTKPESSSDSTKNQDEKKQKSNSNADADPITLYFDIDTGRIYRNNPTDGQGAQAKSEMGNSRSSDNAGTPTDSQSTSSTSPQSNVKTESRSNQGDAMSDLEDVAKALKQSLASLKESGSNYRKSRNSGSNNGIRSKSSNEGLKSLNEVRKMSSEYSQLHKMYEQKFEEATEIETEKVVVTQNEDLQNEKKKEK</sequence>
<evidence type="ECO:0000256" key="5">
    <source>
        <dbReference type="ARBA" id="ARBA00022734"/>
    </source>
</evidence>
<dbReference type="Gene3D" id="2.70.130.10">
    <property type="entry name" value="Mannose-6-phosphate receptor binding domain"/>
    <property type="match status" value="1"/>
</dbReference>
<evidence type="ECO:0000313" key="11">
    <source>
        <dbReference type="Proteomes" id="UP000765509"/>
    </source>
</evidence>
<comment type="similarity">
    <text evidence="2">Belongs to the OS-9 family.</text>
</comment>
<dbReference type="GO" id="GO:0005788">
    <property type="term" value="C:endoplasmic reticulum lumen"/>
    <property type="evidence" value="ECO:0007669"/>
    <property type="project" value="TreeGrafter"/>
</dbReference>
<evidence type="ECO:0000256" key="8">
    <source>
        <dbReference type="SAM" id="MobiDB-lite"/>
    </source>
</evidence>
<organism evidence="10 11">
    <name type="scientific">Austropuccinia psidii MF-1</name>
    <dbReference type="NCBI Taxonomy" id="1389203"/>
    <lineage>
        <taxon>Eukaryota</taxon>
        <taxon>Fungi</taxon>
        <taxon>Dikarya</taxon>
        <taxon>Basidiomycota</taxon>
        <taxon>Pucciniomycotina</taxon>
        <taxon>Pucciniomycetes</taxon>
        <taxon>Pucciniales</taxon>
        <taxon>Sphaerophragmiaceae</taxon>
        <taxon>Austropuccinia</taxon>
    </lineage>
</organism>
<dbReference type="InterPro" id="IPR045149">
    <property type="entry name" value="OS-9-like"/>
</dbReference>
<evidence type="ECO:0000259" key="9">
    <source>
        <dbReference type="PROSITE" id="PS51914"/>
    </source>
</evidence>
<dbReference type="GO" id="GO:0030968">
    <property type="term" value="P:endoplasmic reticulum unfolded protein response"/>
    <property type="evidence" value="ECO:0007669"/>
    <property type="project" value="InterPro"/>
</dbReference>
<dbReference type="GO" id="GO:0005789">
    <property type="term" value="C:endoplasmic reticulum membrane"/>
    <property type="evidence" value="ECO:0007669"/>
    <property type="project" value="UniProtKB-SubCell"/>
</dbReference>
<keyword evidence="4" id="KW-0732">Signal</keyword>
<dbReference type="OrthoDB" id="448954at2759"/>
<dbReference type="SUPFAM" id="SSF50911">
    <property type="entry name" value="Mannose 6-phosphate receptor domain"/>
    <property type="match status" value="1"/>
</dbReference>
<accession>A0A9Q3FHX4</accession>
<evidence type="ECO:0000313" key="10">
    <source>
        <dbReference type="EMBL" id="MBW0540571.1"/>
    </source>
</evidence>
<keyword evidence="11" id="KW-1185">Reference proteome</keyword>
<dbReference type="InterPro" id="IPR009011">
    <property type="entry name" value="Man6P_isomerase_rcpt-bd_dom_sf"/>
</dbReference>
<evidence type="ECO:0000256" key="4">
    <source>
        <dbReference type="ARBA" id="ARBA00022729"/>
    </source>
</evidence>
<dbReference type="InterPro" id="IPR044865">
    <property type="entry name" value="MRH_dom"/>
</dbReference>
<feature type="compositionally biased region" description="Polar residues" evidence="8">
    <location>
        <begin position="566"/>
        <end position="577"/>
    </location>
</feature>
<dbReference type="GO" id="GO:0030246">
    <property type="term" value="F:carbohydrate binding"/>
    <property type="evidence" value="ECO:0007669"/>
    <property type="project" value="UniProtKB-KW"/>
</dbReference>
<feature type="compositionally biased region" description="Basic and acidic residues" evidence="8">
    <location>
        <begin position="141"/>
        <end position="150"/>
    </location>
</feature>
<feature type="compositionally biased region" description="Polar residues" evidence="8">
    <location>
        <begin position="540"/>
        <end position="550"/>
    </location>
</feature>
<evidence type="ECO:0000256" key="7">
    <source>
        <dbReference type="ARBA" id="ARBA00023157"/>
    </source>
</evidence>
<dbReference type="PANTHER" id="PTHR15414">
    <property type="entry name" value="OS-9-RELATED"/>
    <property type="match status" value="1"/>
</dbReference>
<protein>
    <recommendedName>
        <fullName evidence="3">Protein OS-9 homolog</fullName>
    </recommendedName>
</protein>
<feature type="domain" description="MRH" evidence="9">
    <location>
        <begin position="168"/>
        <end position="347"/>
    </location>
</feature>
<feature type="region of interest" description="Disordered" evidence="8">
    <location>
        <begin position="385"/>
        <end position="634"/>
    </location>
</feature>
<name>A0A9Q3FHX4_9BASI</name>
<feature type="compositionally biased region" description="Low complexity" evidence="8">
    <location>
        <begin position="551"/>
        <end position="565"/>
    </location>
</feature>
<feature type="region of interest" description="Disordered" evidence="8">
    <location>
        <begin position="115"/>
        <end position="150"/>
    </location>
</feature>
<feature type="region of interest" description="Disordered" evidence="8">
    <location>
        <begin position="71"/>
        <end position="92"/>
    </location>
</feature>
<dbReference type="Pfam" id="PF07915">
    <property type="entry name" value="PRKCSH"/>
    <property type="match status" value="1"/>
</dbReference>
<feature type="compositionally biased region" description="Low complexity" evidence="8">
    <location>
        <begin position="115"/>
        <end position="128"/>
    </location>
</feature>
<evidence type="ECO:0000256" key="2">
    <source>
        <dbReference type="ARBA" id="ARBA00009918"/>
    </source>
</evidence>
<comment type="subcellular location">
    <subcellularLocation>
        <location evidence="1">Endoplasmic reticulum membrane</location>
        <topology evidence="1">Peripheral membrane protein</topology>
        <orientation evidence="1">Lumenal side</orientation>
    </subcellularLocation>
</comment>
<reference evidence="10" key="1">
    <citation type="submission" date="2021-03" db="EMBL/GenBank/DDBJ databases">
        <title>Draft genome sequence of rust myrtle Austropuccinia psidii MF-1, a brazilian biotype.</title>
        <authorList>
            <person name="Quecine M.C."/>
            <person name="Pachon D.M.R."/>
            <person name="Bonatelli M.L."/>
            <person name="Correr F.H."/>
            <person name="Franceschini L.M."/>
            <person name="Leite T.F."/>
            <person name="Margarido G.R.A."/>
            <person name="Almeida C.A."/>
            <person name="Ferrarezi J.A."/>
            <person name="Labate C.A."/>
        </authorList>
    </citation>
    <scope>NUCLEOTIDE SEQUENCE</scope>
    <source>
        <strain evidence="10">MF-1</strain>
    </source>
</reference>
<dbReference type="Proteomes" id="UP000765509">
    <property type="component" value="Unassembled WGS sequence"/>
</dbReference>
<dbReference type="PROSITE" id="PS51914">
    <property type="entry name" value="MRH"/>
    <property type="match status" value="1"/>
</dbReference>
<dbReference type="InterPro" id="IPR012913">
    <property type="entry name" value="OS9-like_dom"/>
</dbReference>
<proteinExistence type="inferred from homology"/>
<comment type="caution">
    <text evidence="10">The sequence shown here is derived from an EMBL/GenBank/DDBJ whole genome shotgun (WGS) entry which is preliminary data.</text>
</comment>
<evidence type="ECO:0000256" key="3">
    <source>
        <dbReference type="ARBA" id="ARBA00018727"/>
    </source>
</evidence>
<keyword evidence="6" id="KW-0256">Endoplasmic reticulum</keyword>
<dbReference type="AlphaFoldDB" id="A0A9Q3FHX4"/>
<keyword evidence="7" id="KW-1015">Disulfide bond</keyword>
<evidence type="ECO:0000256" key="1">
    <source>
        <dbReference type="ARBA" id="ARBA00004367"/>
    </source>
</evidence>
<dbReference type="GO" id="GO:0030970">
    <property type="term" value="P:retrograde protein transport, ER to cytosol"/>
    <property type="evidence" value="ECO:0007669"/>
    <property type="project" value="TreeGrafter"/>
</dbReference>
<dbReference type="EMBL" id="AVOT02045215">
    <property type="protein sequence ID" value="MBW0540571.1"/>
    <property type="molecule type" value="Genomic_DNA"/>
</dbReference>
<feature type="compositionally biased region" description="Polar residues" evidence="8">
    <location>
        <begin position="467"/>
        <end position="493"/>
    </location>
</feature>
<gene>
    <name evidence="10" type="ORF">O181_080286</name>
</gene>
<evidence type="ECO:0000256" key="6">
    <source>
        <dbReference type="ARBA" id="ARBA00022824"/>
    </source>
</evidence>
<feature type="compositionally biased region" description="Low complexity" evidence="8">
    <location>
        <begin position="599"/>
        <end position="621"/>
    </location>
</feature>